<keyword evidence="6" id="KW-0472">Membrane</keyword>
<organism evidence="10 11">
    <name type="scientific">Capsaspora owczarzaki (strain ATCC 30864)</name>
    <dbReference type="NCBI Taxonomy" id="595528"/>
    <lineage>
        <taxon>Eukaryota</taxon>
        <taxon>Filasterea</taxon>
        <taxon>Capsaspora</taxon>
    </lineage>
</organism>
<feature type="domain" description="VPS9" evidence="9">
    <location>
        <begin position="889"/>
        <end position="1029"/>
    </location>
</feature>
<dbReference type="InterPro" id="IPR045046">
    <property type="entry name" value="Vps9-like"/>
</dbReference>
<dbReference type="PhylomeDB" id="A0A0D2WKY1"/>
<gene>
    <name evidence="10" type="ORF">CAOG_001708</name>
</gene>
<reference evidence="11" key="1">
    <citation type="submission" date="2011-02" db="EMBL/GenBank/DDBJ databases">
        <title>The Genome Sequence of Capsaspora owczarzaki ATCC 30864.</title>
        <authorList>
            <person name="Russ C."/>
            <person name="Cuomo C."/>
            <person name="Burger G."/>
            <person name="Gray M.W."/>
            <person name="Holland P.W.H."/>
            <person name="King N."/>
            <person name="Lang F.B.F."/>
            <person name="Roger A.J."/>
            <person name="Ruiz-Trillo I."/>
            <person name="Young S.K."/>
            <person name="Zeng Q."/>
            <person name="Gargeya S."/>
            <person name="Alvarado L."/>
            <person name="Berlin A."/>
            <person name="Chapman S.B."/>
            <person name="Chen Z."/>
            <person name="Freedman E."/>
            <person name="Gellesch M."/>
            <person name="Goldberg J."/>
            <person name="Griggs A."/>
            <person name="Gujja S."/>
            <person name="Heilman E."/>
            <person name="Heiman D."/>
            <person name="Howarth C."/>
            <person name="Mehta T."/>
            <person name="Neiman D."/>
            <person name="Pearson M."/>
            <person name="Roberts A."/>
            <person name="Saif S."/>
            <person name="Shea T."/>
            <person name="Shenoy N."/>
            <person name="Sisk P."/>
            <person name="Stolte C."/>
            <person name="Sykes S."/>
            <person name="White J."/>
            <person name="Yandava C."/>
            <person name="Haas B."/>
            <person name="Nusbaum C."/>
            <person name="Birren B."/>
        </authorList>
    </citation>
    <scope>NUCLEOTIDE SEQUENCE</scope>
    <source>
        <strain evidence="11">ATCC 30864</strain>
    </source>
</reference>
<dbReference type="SMART" id="SM00323">
    <property type="entry name" value="RasGAP"/>
    <property type="match status" value="1"/>
</dbReference>
<dbReference type="SUPFAM" id="SSF109993">
    <property type="entry name" value="VPS9 domain"/>
    <property type="match status" value="1"/>
</dbReference>
<keyword evidence="5" id="KW-0344">Guanine-nucleotide releasing factor</keyword>
<dbReference type="InterPro" id="IPR037191">
    <property type="entry name" value="VPS9_dom_sf"/>
</dbReference>
<keyword evidence="3" id="KW-0343">GTPase activation</keyword>
<dbReference type="PANTHER" id="PTHR23101:SF25">
    <property type="entry name" value="GTPASE-ACTIVATING PROTEIN AND VPS9 DOMAIN-CONTAINING PROTEIN 1"/>
    <property type="match status" value="1"/>
</dbReference>
<dbReference type="RefSeq" id="XP_004364576.2">
    <property type="nucleotide sequence ID" value="XM_004364519.2"/>
</dbReference>
<dbReference type="SMART" id="SM00167">
    <property type="entry name" value="VPS9"/>
    <property type="match status" value="1"/>
</dbReference>
<evidence type="ECO:0000256" key="4">
    <source>
        <dbReference type="ARBA" id="ARBA00022583"/>
    </source>
</evidence>
<dbReference type="GO" id="GO:0051049">
    <property type="term" value="P:regulation of transport"/>
    <property type="evidence" value="ECO:0007669"/>
    <property type="project" value="UniProtKB-ARBA"/>
</dbReference>
<dbReference type="GO" id="GO:0030139">
    <property type="term" value="C:endocytic vesicle"/>
    <property type="evidence" value="ECO:0007669"/>
    <property type="project" value="TreeGrafter"/>
</dbReference>
<dbReference type="GO" id="GO:0016020">
    <property type="term" value="C:membrane"/>
    <property type="evidence" value="ECO:0007669"/>
    <property type="project" value="UniProtKB-SubCell"/>
</dbReference>
<dbReference type="Pfam" id="PF02204">
    <property type="entry name" value="VPS9"/>
    <property type="match status" value="1"/>
</dbReference>
<feature type="region of interest" description="Disordered" evidence="7">
    <location>
        <begin position="589"/>
        <end position="624"/>
    </location>
</feature>
<dbReference type="EMBL" id="KE346361">
    <property type="protein sequence ID" value="KJE90388.1"/>
    <property type="molecule type" value="Genomic_DNA"/>
</dbReference>
<dbReference type="OrthoDB" id="10264848at2759"/>
<name>A0A0D2WKY1_CAPO3</name>
<protein>
    <submittedName>
        <fullName evidence="10">Uncharacterized protein</fullName>
    </submittedName>
</protein>
<dbReference type="InterPro" id="IPR041545">
    <property type="entry name" value="DUF5601"/>
</dbReference>
<dbReference type="Gene3D" id="1.20.1050.80">
    <property type="entry name" value="VPS9 domain"/>
    <property type="match status" value="1"/>
</dbReference>
<dbReference type="GO" id="GO:0005096">
    <property type="term" value="F:GTPase activator activity"/>
    <property type="evidence" value="ECO:0007669"/>
    <property type="project" value="UniProtKB-KW"/>
</dbReference>
<evidence type="ECO:0000259" key="9">
    <source>
        <dbReference type="PROSITE" id="PS51205"/>
    </source>
</evidence>
<dbReference type="InParanoid" id="A0A0D2WKY1"/>
<dbReference type="GO" id="GO:0031267">
    <property type="term" value="F:small GTPase binding"/>
    <property type="evidence" value="ECO:0007669"/>
    <property type="project" value="TreeGrafter"/>
</dbReference>
<evidence type="ECO:0000256" key="6">
    <source>
        <dbReference type="ARBA" id="ARBA00023136"/>
    </source>
</evidence>
<evidence type="ECO:0000256" key="7">
    <source>
        <dbReference type="SAM" id="MobiDB-lite"/>
    </source>
</evidence>
<comment type="similarity">
    <text evidence="2">Belongs to the GAPVD1 family.</text>
</comment>
<dbReference type="PROSITE" id="PS50018">
    <property type="entry name" value="RAS_GTPASE_ACTIV_2"/>
    <property type="match status" value="1"/>
</dbReference>
<feature type="domain" description="Ras-GAP" evidence="8">
    <location>
        <begin position="240"/>
        <end position="472"/>
    </location>
</feature>
<evidence type="ECO:0000256" key="2">
    <source>
        <dbReference type="ARBA" id="ARBA00008489"/>
    </source>
</evidence>
<dbReference type="GO" id="GO:0005829">
    <property type="term" value="C:cytosol"/>
    <property type="evidence" value="ECO:0007669"/>
    <property type="project" value="TreeGrafter"/>
</dbReference>
<dbReference type="Proteomes" id="UP000008743">
    <property type="component" value="Unassembled WGS sequence"/>
</dbReference>
<evidence type="ECO:0000256" key="1">
    <source>
        <dbReference type="ARBA" id="ARBA00004170"/>
    </source>
</evidence>
<dbReference type="AlphaFoldDB" id="A0A0D2WKY1"/>
<dbReference type="PANTHER" id="PTHR23101">
    <property type="entry name" value="RAB GDP/GTP EXCHANGE FACTOR"/>
    <property type="match status" value="1"/>
</dbReference>
<dbReference type="InterPro" id="IPR001936">
    <property type="entry name" value="RasGAP_dom"/>
</dbReference>
<evidence type="ECO:0000256" key="3">
    <source>
        <dbReference type="ARBA" id="ARBA00022468"/>
    </source>
</evidence>
<dbReference type="GO" id="GO:0005085">
    <property type="term" value="F:guanyl-nucleotide exchange factor activity"/>
    <property type="evidence" value="ECO:0007669"/>
    <property type="project" value="UniProtKB-KW"/>
</dbReference>
<dbReference type="GO" id="GO:0006897">
    <property type="term" value="P:endocytosis"/>
    <property type="evidence" value="ECO:0007669"/>
    <property type="project" value="UniProtKB-KW"/>
</dbReference>
<dbReference type="InterPro" id="IPR008936">
    <property type="entry name" value="Rho_GTPase_activation_prot"/>
</dbReference>
<evidence type="ECO:0000313" key="10">
    <source>
        <dbReference type="EMBL" id="KJE90388.1"/>
    </source>
</evidence>
<accession>A0A0D2WKY1</accession>
<dbReference type="Pfam" id="PF00616">
    <property type="entry name" value="RasGAP"/>
    <property type="match status" value="1"/>
</dbReference>
<dbReference type="eggNOG" id="KOG2128">
    <property type="taxonomic scope" value="Eukaryota"/>
</dbReference>
<dbReference type="Gene3D" id="1.10.246.120">
    <property type="match status" value="1"/>
</dbReference>
<dbReference type="STRING" id="595528.A0A0D2WKY1"/>
<evidence type="ECO:0000313" key="11">
    <source>
        <dbReference type="Proteomes" id="UP000008743"/>
    </source>
</evidence>
<proteinExistence type="inferred from homology"/>
<dbReference type="FunFam" id="1.20.1050.80:FF:000001">
    <property type="entry name" value="GTPase-activating protein and VPS9 domain-containing protein 1 isoform X1"/>
    <property type="match status" value="1"/>
</dbReference>
<dbReference type="Gene3D" id="1.10.506.10">
    <property type="entry name" value="GTPase Activation - p120gap, domain 1"/>
    <property type="match status" value="1"/>
</dbReference>
<dbReference type="eggNOG" id="KOG2319">
    <property type="taxonomic scope" value="Eukaryota"/>
</dbReference>
<dbReference type="InterPro" id="IPR003123">
    <property type="entry name" value="VPS9"/>
</dbReference>
<feature type="region of interest" description="Disordered" evidence="7">
    <location>
        <begin position="186"/>
        <end position="205"/>
    </location>
</feature>
<sequence>MAAALSSADGSSSPASAFAAEPFMRLQTALKKEKLFVTAEKQAIRDLFVDINDSTSKLLQLSWTTQRLQRYLELLVNNRMSLDAFSRTKDILERAKLVMAHSKVGPHSSNYEQMVRFLVEHPRLLAGMLMLSASSGTIATVSGTAPAPSSSAVATPLSPSTVNGLLINQSSQGALSSTGTSMLFTPAGGASSPTTAPSPTAASASSSTWNLDTESMLHGILFGLYGNFFLPEQELSVLTIMQSVLEDHLAKSENKLTCMRHNSTLTKMFTLYARSYAGGKLYLMAALAEPILAVLADDALDLEIEPVKVFLSLTDANRQLVLEQLLERQVAEGKVSPLLQVEGRLKLDHVPTSDELVSLPLMKATLNVVYDKLIELCVLFVDSCTRTLASMPYGIKWFCKQAARVARAAPTKSAQPLTQLDVYSLLGDLVFLRFINPAIVTPEPFGIVNTPISTTARRNLTLIAKVLHGVARGTHTQQQRESYMVPLRDRLQQVQIGTFFDALVNVGDIADCLQYVPNSVTHKGRKKTALLTLKELYAIQSYAVALQQQQLLAQDGAATTGAAAAAKSNPFAKWNLNAAEATELQRLLKRLPTPPPPPPSSSSAAAGSSKVPSPSGGQESLPSPSALAVLVDGEEVESEVLVLSIDRNPEMALMTESEVMALHQQPAANVASPPQAELLLADERKKLRIVLCSIDFSYQWRQRTMLDIFEAELVEAQALSNRSLASHIQETLRCLRRLPAEHTTNNCQALISLLQTDYKTRSKYVSYLVENKQQLLVTQDQLKRQMDRMARDRSVCAEQFKTVKIRKFLEKREPDIAQFVLRFQMTEMIDEKAALVNLYLRETLQAITGDPLFEGMSEAELEEAQSATEKHFMCRIYFWGFWPNGLVDIERDKVFTSFIASMAPYVTVDHESLQIPRQHQSEAPWPSAQKELLRINAFKAPGDKLNCIVQCCKTIIDLIQMSGKPAGADDFFPVLVYVIIQVNPPSMLSTMQYIRYFYESRAKGEGSYWWSQFTIAIEFIKTMEDKRGKKPNK</sequence>
<feature type="compositionally biased region" description="Low complexity" evidence="7">
    <location>
        <begin position="601"/>
        <end position="617"/>
    </location>
</feature>
<evidence type="ECO:0000256" key="5">
    <source>
        <dbReference type="ARBA" id="ARBA00022658"/>
    </source>
</evidence>
<evidence type="ECO:0000259" key="8">
    <source>
        <dbReference type="PROSITE" id="PS50018"/>
    </source>
</evidence>
<comment type="subcellular location">
    <subcellularLocation>
        <location evidence="1">Membrane</location>
        <topology evidence="1">Peripheral membrane protein</topology>
    </subcellularLocation>
</comment>
<keyword evidence="4" id="KW-0254">Endocytosis</keyword>
<dbReference type="PROSITE" id="PS51205">
    <property type="entry name" value="VPS9"/>
    <property type="match status" value="1"/>
</dbReference>
<dbReference type="SUPFAM" id="SSF48350">
    <property type="entry name" value="GTPase activation domain, GAP"/>
    <property type="match status" value="1"/>
</dbReference>
<keyword evidence="11" id="KW-1185">Reference proteome</keyword>
<dbReference type="Pfam" id="PF18151">
    <property type="entry name" value="DUF5601"/>
    <property type="match status" value="1"/>
</dbReference>